<dbReference type="Pfam" id="PF14759">
    <property type="entry name" value="Reductase_C"/>
    <property type="match status" value="1"/>
</dbReference>
<organism evidence="7 8">
    <name type="scientific">Antrihabitans stalactiti</name>
    <dbReference type="NCBI Taxonomy" id="2584121"/>
    <lineage>
        <taxon>Bacteria</taxon>
        <taxon>Bacillati</taxon>
        <taxon>Actinomycetota</taxon>
        <taxon>Actinomycetes</taxon>
        <taxon>Mycobacteriales</taxon>
        <taxon>Nocardiaceae</taxon>
        <taxon>Antrihabitans</taxon>
    </lineage>
</organism>
<dbReference type="InterPro" id="IPR028202">
    <property type="entry name" value="Reductase_C"/>
</dbReference>
<dbReference type="InterPro" id="IPR023753">
    <property type="entry name" value="FAD/NAD-binding_dom"/>
</dbReference>
<dbReference type="PRINTS" id="PR00411">
    <property type="entry name" value="PNDRDTASEI"/>
</dbReference>
<dbReference type="GO" id="GO:0005737">
    <property type="term" value="C:cytoplasm"/>
    <property type="evidence" value="ECO:0007669"/>
    <property type="project" value="TreeGrafter"/>
</dbReference>
<dbReference type="Proteomes" id="UP000535543">
    <property type="component" value="Unassembled WGS sequence"/>
</dbReference>
<accession>A0A848KJ80</accession>
<keyword evidence="3" id="KW-0274">FAD</keyword>
<dbReference type="Gene3D" id="3.30.390.30">
    <property type="match status" value="1"/>
</dbReference>
<protein>
    <submittedName>
        <fullName evidence="7">NAD(P)/FAD-dependent oxidoreductase</fullName>
    </submittedName>
</protein>
<evidence type="ECO:0000313" key="8">
    <source>
        <dbReference type="Proteomes" id="UP000535543"/>
    </source>
</evidence>
<proteinExistence type="predicted"/>
<reference evidence="7 8" key="2">
    <citation type="submission" date="2020-06" db="EMBL/GenBank/DDBJ databases">
        <title>Antribacter stalactiti gen. nov., sp. nov., a new member of the family Nacardiaceae isolated from a cave.</title>
        <authorList>
            <person name="Kim I.S."/>
        </authorList>
    </citation>
    <scope>NUCLEOTIDE SEQUENCE [LARGE SCALE GENOMIC DNA]</scope>
    <source>
        <strain evidence="7 8">YC2-7</strain>
    </source>
</reference>
<dbReference type="GO" id="GO:0016651">
    <property type="term" value="F:oxidoreductase activity, acting on NAD(P)H"/>
    <property type="evidence" value="ECO:0007669"/>
    <property type="project" value="TreeGrafter"/>
</dbReference>
<dbReference type="Pfam" id="PF07992">
    <property type="entry name" value="Pyr_redox_2"/>
    <property type="match status" value="1"/>
</dbReference>
<feature type="domain" description="Reductase C-terminal" evidence="6">
    <location>
        <begin position="324"/>
        <end position="394"/>
    </location>
</feature>
<feature type="domain" description="FAD/NAD(P)-binding" evidence="5">
    <location>
        <begin position="7"/>
        <end position="305"/>
    </location>
</feature>
<evidence type="ECO:0000256" key="1">
    <source>
        <dbReference type="ARBA" id="ARBA00001974"/>
    </source>
</evidence>
<keyword evidence="2" id="KW-0285">Flavoprotein</keyword>
<name>A0A848KJ80_9NOCA</name>
<dbReference type="InterPro" id="IPR050446">
    <property type="entry name" value="FAD-oxidoreductase/Apoptosis"/>
</dbReference>
<dbReference type="InterPro" id="IPR036188">
    <property type="entry name" value="FAD/NAD-bd_sf"/>
</dbReference>
<dbReference type="SUPFAM" id="SSF55424">
    <property type="entry name" value="FAD/NAD-linked reductases, dimerisation (C-terminal) domain"/>
    <property type="match status" value="1"/>
</dbReference>
<evidence type="ECO:0000256" key="4">
    <source>
        <dbReference type="ARBA" id="ARBA00023002"/>
    </source>
</evidence>
<evidence type="ECO:0000259" key="6">
    <source>
        <dbReference type="Pfam" id="PF14759"/>
    </source>
</evidence>
<evidence type="ECO:0000256" key="3">
    <source>
        <dbReference type="ARBA" id="ARBA00022827"/>
    </source>
</evidence>
<dbReference type="AlphaFoldDB" id="A0A848KJ80"/>
<dbReference type="SUPFAM" id="SSF51905">
    <property type="entry name" value="FAD/NAD(P)-binding domain"/>
    <property type="match status" value="2"/>
</dbReference>
<dbReference type="RefSeq" id="WP_169588242.1">
    <property type="nucleotide sequence ID" value="NZ_VCQU01000004.1"/>
</dbReference>
<comment type="caution">
    <text evidence="7">The sequence shown here is derived from an EMBL/GenBank/DDBJ whole genome shotgun (WGS) entry which is preliminary data.</text>
</comment>
<dbReference type="PANTHER" id="PTHR43557:SF2">
    <property type="entry name" value="RIESKE DOMAIN-CONTAINING PROTEIN-RELATED"/>
    <property type="match status" value="1"/>
</dbReference>
<keyword evidence="8" id="KW-1185">Reference proteome</keyword>
<reference evidence="7 8" key="1">
    <citation type="submission" date="2019-05" db="EMBL/GenBank/DDBJ databases">
        <authorList>
            <person name="Lee S.D."/>
        </authorList>
    </citation>
    <scope>NUCLEOTIDE SEQUENCE [LARGE SCALE GENOMIC DNA]</scope>
    <source>
        <strain evidence="7 8">YC2-7</strain>
    </source>
</reference>
<dbReference type="EMBL" id="VCQU01000004">
    <property type="protein sequence ID" value="NMN96280.1"/>
    <property type="molecule type" value="Genomic_DNA"/>
</dbReference>
<dbReference type="PANTHER" id="PTHR43557">
    <property type="entry name" value="APOPTOSIS-INDUCING FACTOR 1"/>
    <property type="match status" value="1"/>
</dbReference>
<dbReference type="PRINTS" id="PR00368">
    <property type="entry name" value="FADPNR"/>
</dbReference>
<evidence type="ECO:0000313" key="7">
    <source>
        <dbReference type="EMBL" id="NMN96280.1"/>
    </source>
</evidence>
<dbReference type="Gene3D" id="3.50.50.60">
    <property type="entry name" value="FAD/NAD(P)-binding domain"/>
    <property type="match status" value="2"/>
</dbReference>
<evidence type="ECO:0000256" key="2">
    <source>
        <dbReference type="ARBA" id="ARBA00022630"/>
    </source>
</evidence>
<evidence type="ECO:0000259" key="5">
    <source>
        <dbReference type="Pfam" id="PF07992"/>
    </source>
</evidence>
<keyword evidence="4" id="KW-0560">Oxidoreductase</keyword>
<sequence>MAMTPRSVAIVGASLAGLSAVRALRSEGYTGTITVIGDEPHMPYDRPPLSKEFLSGDDSNVALLDEAAGETDALGATWLLGLRATGISSVGIGHEVQTDDGTSVRADAVIIATGARARTLPGADALDGVHTLRTFDDARALRKSLASARRLVVIGAGFIGAEVASSAAAIGLEVTVVEVSPEPLAGVLGAHVGSLCAARHRANGVGLLTGVTVEKLLGTTAVTGVELGNGLVLRADAVVIGIGAIPNVEWAAESGLEIANGFVTDALCRTTIDGIYAIGDCARSFDEELGAHHRSEHWTNATTQAKTAARTIMGASHPPQAAPYFWSNQYDKRLQFAGRRRRTDEVKFVDGDADTASFTVVYERDGEVVAVFAMDNPRLFTRYRKNLERGRRATVQR</sequence>
<dbReference type="InterPro" id="IPR016156">
    <property type="entry name" value="FAD/NAD-linked_Rdtase_dimer_sf"/>
</dbReference>
<gene>
    <name evidence="7" type="ORF">FGL95_14665</name>
</gene>
<comment type="cofactor">
    <cofactor evidence="1">
        <name>FAD</name>
        <dbReference type="ChEBI" id="CHEBI:57692"/>
    </cofactor>
</comment>